<feature type="transmembrane region" description="Helical" evidence="1">
    <location>
        <begin position="6"/>
        <end position="25"/>
    </location>
</feature>
<comment type="caution">
    <text evidence="2">The sequence shown here is derived from an EMBL/GenBank/DDBJ whole genome shotgun (WGS) entry which is preliminary data.</text>
</comment>
<keyword evidence="1" id="KW-1133">Transmembrane helix</keyword>
<protein>
    <submittedName>
        <fullName evidence="2">Uncharacterized protein</fullName>
    </submittedName>
</protein>
<proteinExistence type="predicted"/>
<accession>A0A150LW01</accession>
<evidence type="ECO:0000256" key="1">
    <source>
        <dbReference type="SAM" id="Phobius"/>
    </source>
</evidence>
<dbReference type="AlphaFoldDB" id="A0A150LW01"/>
<sequence>MFHRIPPFPLIVYYCYRSFFALLLFGHKEKRVPPNGETR</sequence>
<reference evidence="2 3" key="1">
    <citation type="submission" date="2016-01" db="EMBL/GenBank/DDBJ databases">
        <title>Draft Genome Sequences of Seven Thermophilic Sporeformers Isolated from Foods.</title>
        <authorList>
            <person name="Berendsen E.M."/>
            <person name="Wells-Bennik M.H."/>
            <person name="Krawcyk A.O."/>
            <person name="De Jong A."/>
            <person name="Holsappel S."/>
            <person name="Eijlander R.T."/>
            <person name="Kuipers O.P."/>
        </authorList>
    </citation>
    <scope>NUCLEOTIDE SEQUENCE [LARGE SCALE GENOMIC DNA]</scope>
    <source>
        <strain evidence="2 3">B4119</strain>
    </source>
</reference>
<name>A0A150LW01_9BACL</name>
<keyword evidence="1" id="KW-0472">Membrane</keyword>
<organism evidence="2 3">
    <name type="scientific">Saccharococcus caldoxylosilyticus</name>
    <dbReference type="NCBI Taxonomy" id="81408"/>
    <lineage>
        <taxon>Bacteria</taxon>
        <taxon>Bacillati</taxon>
        <taxon>Bacillota</taxon>
        <taxon>Bacilli</taxon>
        <taxon>Bacillales</taxon>
        <taxon>Anoxybacillaceae</taxon>
        <taxon>Saccharococcus</taxon>
    </lineage>
</organism>
<dbReference type="EMBL" id="LQYS01000032">
    <property type="protein sequence ID" value="KYD16413.1"/>
    <property type="molecule type" value="Genomic_DNA"/>
</dbReference>
<keyword evidence="1" id="KW-0812">Transmembrane</keyword>
<evidence type="ECO:0000313" key="2">
    <source>
        <dbReference type="EMBL" id="KYD16413.1"/>
    </source>
</evidence>
<evidence type="ECO:0000313" key="3">
    <source>
        <dbReference type="Proteomes" id="UP000075455"/>
    </source>
</evidence>
<dbReference type="Proteomes" id="UP000075455">
    <property type="component" value="Unassembled WGS sequence"/>
</dbReference>
<gene>
    <name evidence="2" type="ORF">B4119_1826</name>
</gene>